<evidence type="ECO:0000256" key="1">
    <source>
        <dbReference type="SAM" id="SignalP"/>
    </source>
</evidence>
<dbReference type="Proteomes" id="UP000811899">
    <property type="component" value="Unassembled WGS sequence"/>
</dbReference>
<dbReference type="Pfam" id="PF12974">
    <property type="entry name" value="Phosphonate-bd"/>
    <property type="match status" value="1"/>
</dbReference>
<dbReference type="Gene3D" id="3.40.190.10">
    <property type="entry name" value="Periplasmic binding protein-like II"/>
    <property type="match status" value="2"/>
</dbReference>
<comment type="caution">
    <text evidence="2">The sequence shown here is derived from an EMBL/GenBank/DDBJ whole genome shotgun (WGS) entry which is preliminary data.</text>
</comment>
<accession>A0AAW4L6X8</accession>
<name>A0AAW4L6X8_9BACT</name>
<dbReference type="PANTHER" id="PTHR35841">
    <property type="entry name" value="PHOSPHONATES-BINDING PERIPLASMIC PROTEIN"/>
    <property type="match status" value="1"/>
</dbReference>
<reference evidence="2 3" key="1">
    <citation type="submission" date="2021-05" db="EMBL/GenBank/DDBJ databases">
        <title>The draft genome of Geobacter pelophilus DSM 12255.</title>
        <authorList>
            <person name="Xu Z."/>
            <person name="Masuda Y."/>
            <person name="Itoh H."/>
            <person name="Senoo K."/>
        </authorList>
    </citation>
    <scope>NUCLEOTIDE SEQUENCE [LARGE SCALE GENOMIC DNA]</scope>
    <source>
        <strain evidence="2 3">DSM 12255</strain>
    </source>
</reference>
<gene>
    <name evidence="2" type="ORF">KI809_16575</name>
</gene>
<organism evidence="2 3">
    <name type="scientific">Geoanaerobacter pelophilus</name>
    <dbReference type="NCBI Taxonomy" id="60036"/>
    <lineage>
        <taxon>Bacteria</taxon>
        <taxon>Pseudomonadati</taxon>
        <taxon>Thermodesulfobacteriota</taxon>
        <taxon>Desulfuromonadia</taxon>
        <taxon>Geobacterales</taxon>
        <taxon>Geobacteraceae</taxon>
        <taxon>Geoanaerobacter</taxon>
    </lineage>
</organism>
<proteinExistence type="predicted"/>
<dbReference type="RefSeq" id="WP_214172691.1">
    <property type="nucleotide sequence ID" value="NZ_JAHCVJ010000007.1"/>
</dbReference>
<evidence type="ECO:0000313" key="3">
    <source>
        <dbReference type="Proteomes" id="UP000811899"/>
    </source>
</evidence>
<dbReference type="AlphaFoldDB" id="A0AAW4L6X8"/>
<dbReference type="PANTHER" id="PTHR35841:SF1">
    <property type="entry name" value="PHOSPHONATES-BINDING PERIPLASMIC PROTEIN"/>
    <property type="match status" value="1"/>
</dbReference>
<dbReference type="SUPFAM" id="SSF53850">
    <property type="entry name" value="Periplasmic binding protein-like II"/>
    <property type="match status" value="1"/>
</dbReference>
<feature type="chain" id="PRO_5043811838" evidence="1">
    <location>
        <begin position="25"/>
        <end position="279"/>
    </location>
</feature>
<sequence length="279" mass="31009">MNRLIIVIELCAALLAGAVSPAKAAENMSYTIAVIPSVPTVTMHTQWTPLLEWLTQKTGIRFSLKLFERMADFEREIGEGNPDFIFASPIQTVVAHQTHQYIPLVRGGKAIAIGVFVRKDSPFRTLDDLSGETISFVGNKNLCSVFVRHMLAKREPPLIFASNYAGSTRNVIKSVLLGKSSAGAVFIPELERELEANREQLRSVIETPKIAPHPLSAHPRVPFNVRERVKSALLELASLKNGAELLRTVRLPSPVAADYKNDYQSLELIDIRELTDWGR</sequence>
<evidence type="ECO:0000313" key="2">
    <source>
        <dbReference type="EMBL" id="MBT0665927.1"/>
    </source>
</evidence>
<protein>
    <submittedName>
        <fullName evidence="2">PhnD/SsuA/transferrin family substrate-binding protein</fullName>
    </submittedName>
</protein>
<keyword evidence="3" id="KW-1185">Reference proteome</keyword>
<keyword evidence="1" id="KW-0732">Signal</keyword>
<feature type="signal peptide" evidence="1">
    <location>
        <begin position="1"/>
        <end position="24"/>
    </location>
</feature>
<dbReference type="EMBL" id="JAHCVJ010000007">
    <property type="protein sequence ID" value="MBT0665927.1"/>
    <property type="molecule type" value="Genomic_DNA"/>
</dbReference>